<dbReference type="AlphaFoldDB" id="A0A8H3ZTU1"/>
<feature type="transmembrane region" description="Helical" evidence="1">
    <location>
        <begin position="18"/>
        <end position="38"/>
    </location>
</feature>
<feature type="transmembrane region" description="Helical" evidence="1">
    <location>
        <begin position="195"/>
        <end position="219"/>
    </location>
</feature>
<evidence type="ECO:0000259" key="2">
    <source>
        <dbReference type="Pfam" id="PF24802"/>
    </source>
</evidence>
<feature type="transmembrane region" description="Helical" evidence="1">
    <location>
        <begin position="83"/>
        <end position="103"/>
    </location>
</feature>
<dbReference type="Proteomes" id="UP000434172">
    <property type="component" value="Unassembled WGS sequence"/>
</dbReference>
<dbReference type="OrthoDB" id="405906at2759"/>
<feature type="transmembrane region" description="Helical" evidence="1">
    <location>
        <begin position="115"/>
        <end position="137"/>
    </location>
</feature>
<proteinExistence type="predicted"/>
<sequence>MAQVQGAIGDKLSEADRIAITALATAGMYNAIEIYVLIFTTFRRRRGRYFWSMLVANTGILFHACGGLGRFLQPHKTPIPGSFAHVGWYMMVTGQSVVMWSRLHLVVYNRLTIKLVLAMIITTVCLVHLPQTVLFSLVWSGIDTPAWTKRFSVFEKVSLMVFTVQETIITAIFVRMGFHNFKSLFEFKGREAKVLLGYLVAMFVLVFLLDTALCVLEYMDFFVFQTTSKPLVYSIKLKVEFAVLNKLLAFTRMSSCNNCHGLEDLAVANQPKSSTLNTSLVTDAATTTAVERPHE</sequence>
<keyword evidence="1" id="KW-0812">Transmembrane</keyword>
<feature type="transmembrane region" description="Helical" evidence="1">
    <location>
        <begin position="157"/>
        <end position="174"/>
    </location>
</feature>
<comment type="caution">
    <text evidence="3">The sequence shown here is derived from an EMBL/GenBank/DDBJ whole genome shotgun (WGS) entry which is preliminary data.</text>
</comment>
<accession>A0A8H3ZTU1</accession>
<dbReference type="EMBL" id="WOWK01000025">
    <property type="protein sequence ID" value="KAF0327202.1"/>
    <property type="molecule type" value="Genomic_DNA"/>
</dbReference>
<protein>
    <submittedName>
        <fullName evidence="3">Integral membrane protein</fullName>
    </submittedName>
</protein>
<feature type="transmembrane region" description="Helical" evidence="1">
    <location>
        <begin position="50"/>
        <end position="71"/>
    </location>
</feature>
<gene>
    <name evidence="3" type="ORF">GQ607_005685</name>
</gene>
<organism evidence="3 4">
    <name type="scientific">Colletotrichum asianum</name>
    <dbReference type="NCBI Taxonomy" id="702518"/>
    <lineage>
        <taxon>Eukaryota</taxon>
        <taxon>Fungi</taxon>
        <taxon>Dikarya</taxon>
        <taxon>Ascomycota</taxon>
        <taxon>Pezizomycotina</taxon>
        <taxon>Sordariomycetes</taxon>
        <taxon>Hypocreomycetidae</taxon>
        <taxon>Glomerellales</taxon>
        <taxon>Glomerellaceae</taxon>
        <taxon>Colletotrichum</taxon>
        <taxon>Colletotrichum gloeosporioides species complex</taxon>
    </lineage>
</organism>
<feature type="domain" description="DUF7703" evidence="2">
    <location>
        <begin position="12"/>
        <end position="261"/>
    </location>
</feature>
<reference evidence="3 4" key="1">
    <citation type="submission" date="2019-12" db="EMBL/GenBank/DDBJ databases">
        <title>A genome sequence resource for the geographically widespread anthracnose pathogen Colletotrichum asianum.</title>
        <authorList>
            <person name="Meng Y."/>
        </authorList>
    </citation>
    <scope>NUCLEOTIDE SEQUENCE [LARGE SCALE GENOMIC DNA]</scope>
    <source>
        <strain evidence="3 4">ICMP 18580</strain>
    </source>
</reference>
<name>A0A8H3ZTU1_9PEZI</name>
<dbReference type="InterPro" id="IPR056120">
    <property type="entry name" value="DUF7703"/>
</dbReference>
<dbReference type="Pfam" id="PF24802">
    <property type="entry name" value="DUF7703"/>
    <property type="match status" value="1"/>
</dbReference>
<dbReference type="PANTHER" id="PTHR37013">
    <property type="entry name" value="INTEGRAL MEMBRANE PROTEIN (AFU_ORTHOLOGUE AFUA_1G05950)-RELATED"/>
    <property type="match status" value="1"/>
</dbReference>
<keyword evidence="4" id="KW-1185">Reference proteome</keyword>
<evidence type="ECO:0000256" key="1">
    <source>
        <dbReference type="SAM" id="Phobius"/>
    </source>
</evidence>
<keyword evidence="1" id="KW-1133">Transmembrane helix</keyword>
<evidence type="ECO:0000313" key="4">
    <source>
        <dbReference type="Proteomes" id="UP000434172"/>
    </source>
</evidence>
<evidence type="ECO:0000313" key="3">
    <source>
        <dbReference type="EMBL" id="KAF0327202.1"/>
    </source>
</evidence>
<keyword evidence="1" id="KW-0472">Membrane</keyword>
<dbReference type="PANTHER" id="PTHR37013:SF3">
    <property type="entry name" value="INTEGRAL MEMBRANE PROTEIN (AFU_ORTHOLOGUE AFUA_1G05950)"/>
    <property type="match status" value="1"/>
</dbReference>